<reference evidence="2" key="1">
    <citation type="journal article" date="2012" name="Nat. Biotechnol.">
        <title>Reference genome sequence of the model plant Setaria.</title>
        <authorList>
            <person name="Bennetzen J.L."/>
            <person name="Schmutz J."/>
            <person name="Wang H."/>
            <person name="Percifield R."/>
            <person name="Hawkins J."/>
            <person name="Pontaroli A.C."/>
            <person name="Estep M."/>
            <person name="Feng L."/>
            <person name="Vaughn J.N."/>
            <person name="Grimwood J."/>
            <person name="Jenkins J."/>
            <person name="Barry K."/>
            <person name="Lindquist E."/>
            <person name="Hellsten U."/>
            <person name="Deshpande S."/>
            <person name="Wang X."/>
            <person name="Wu X."/>
            <person name="Mitros T."/>
            <person name="Triplett J."/>
            <person name="Yang X."/>
            <person name="Ye C.Y."/>
            <person name="Mauro-Herrera M."/>
            <person name="Wang L."/>
            <person name="Li P."/>
            <person name="Sharma M."/>
            <person name="Sharma R."/>
            <person name="Ronald P.C."/>
            <person name="Panaud O."/>
            <person name="Kellogg E.A."/>
            <person name="Brutnell T.P."/>
            <person name="Doust A.N."/>
            <person name="Tuskan G.A."/>
            <person name="Rokhsar D."/>
            <person name="Devos K.M."/>
        </authorList>
    </citation>
    <scope>NUCLEOTIDE SEQUENCE [LARGE SCALE GENOMIC DNA]</scope>
    <source>
        <strain evidence="2">Yugu1</strain>
    </source>
</reference>
<dbReference type="EMBL" id="CM003528">
    <property type="protein sequence ID" value="RCV07808.1"/>
    <property type="molecule type" value="Genomic_DNA"/>
</dbReference>
<evidence type="ECO:0000313" key="2">
    <source>
        <dbReference type="EMBL" id="RCV07808.1"/>
    </source>
</evidence>
<accession>A0A368PQW0</accession>
<protein>
    <recommendedName>
        <fullName evidence="1">KIB1-4 beta-propeller domain-containing protein</fullName>
    </recommendedName>
</protein>
<dbReference type="AlphaFoldDB" id="A0A368PQW0"/>
<feature type="domain" description="KIB1-4 beta-propeller" evidence="1">
    <location>
        <begin position="32"/>
        <end position="122"/>
    </location>
</feature>
<proteinExistence type="predicted"/>
<dbReference type="Pfam" id="PF03478">
    <property type="entry name" value="Beta-prop_KIB1-4"/>
    <property type="match status" value="1"/>
</dbReference>
<gene>
    <name evidence="2" type="ORF">SETIT_1G275200v2</name>
</gene>
<name>A0A368PQW0_SETIT</name>
<dbReference type="InterPro" id="IPR005174">
    <property type="entry name" value="KIB1-4_b-propeller"/>
</dbReference>
<sequence length="126" mass="13766">MLARRGGDERVGLAVQVEHPTADGAGARQPNVRRTLFYGLASGGWLVLVFDSCHRYALYNINSGQRIPLPASFTTPWDKDVPLVVHAATFSVLPSDPNQYMVAAIMLVGNRSTAAFWSETRRSCSS</sequence>
<evidence type="ECO:0000259" key="1">
    <source>
        <dbReference type="Pfam" id="PF03478"/>
    </source>
</evidence>
<organism evidence="2">
    <name type="scientific">Setaria italica</name>
    <name type="common">Foxtail millet</name>
    <name type="synonym">Panicum italicum</name>
    <dbReference type="NCBI Taxonomy" id="4555"/>
    <lineage>
        <taxon>Eukaryota</taxon>
        <taxon>Viridiplantae</taxon>
        <taxon>Streptophyta</taxon>
        <taxon>Embryophyta</taxon>
        <taxon>Tracheophyta</taxon>
        <taxon>Spermatophyta</taxon>
        <taxon>Magnoliopsida</taxon>
        <taxon>Liliopsida</taxon>
        <taxon>Poales</taxon>
        <taxon>Poaceae</taxon>
        <taxon>PACMAD clade</taxon>
        <taxon>Panicoideae</taxon>
        <taxon>Panicodae</taxon>
        <taxon>Paniceae</taxon>
        <taxon>Cenchrinae</taxon>
        <taxon>Setaria</taxon>
    </lineage>
</organism>
<reference evidence="2" key="2">
    <citation type="submission" date="2015-07" db="EMBL/GenBank/DDBJ databases">
        <authorList>
            <person name="Noorani M."/>
        </authorList>
    </citation>
    <scope>NUCLEOTIDE SEQUENCE</scope>
    <source>
        <strain evidence="2">Yugu1</strain>
    </source>
</reference>